<reference evidence="1 2" key="1">
    <citation type="submission" date="2020-01" db="EMBL/GenBank/DDBJ databases">
        <title>Insect and environment-associated Actinomycetes.</title>
        <authorList>
            <person name="Currrie C."/>
            <person name="Chevrette M."/>
            <person name="Carlson C."/>
            <person name="Stubbendieck R."/>
            <person name="Wendt-Pienkowski E."/>
        </authorList>
    </citation>
    <scope>NUCLEOTIDE SEQUENCE [LARGE SCALE GENOMIC DNA]</scope>
    <source>
        <strain evidence="1 2">SID11342</strain>
    </source>
</reference>
<gene>
    <name evidence="1" type="ORF">G3I29_18190</name>
</gene>
<comment type="caution">
    <text evidence="1">The sequence shown here is derived from an EMBL/GenBank/DDBJ whole genome shotgun (WGS) entry which is preliminary data.</text>
</comment>
<accession>A0A6N9U5W2</accession>
<dbReference type="EMBL" id="JAAGLQ010000383">
    <property type="protein sequence ID" value="NEA17403.1"/>
    <property type="molecule type" value="Genomic_DNA"/>
</dbReference>
<organism evidence="1 2">
    <name type="scientific">Streptomyces halstedii</name>
    <dbReference type="NCBI Taxonomy" id="1944"/>
    <lineage>
        <taxon>Bacteria</taxon>
        <taxon>Bacillati</taxon>
        <taxon>Actinomycetota</taxon>
        <taxon>Actinomycetes</taxon>
        <taxon>Kitasatosporales</taxon>
        <taxon>Streptomycetaceae</taxon>
        <taxon>Streptomyces</taxon>
    </lineage>
</organism>
<name>A0A6N9U5W2_STRHA</name>
<evidence type="ECO:0000313" key="2">
    <source>
        <dbReference type="Proteomes" id="UP000471293"/>
    </source>
</evidence>
<dbReference type="Proteomes" id="UP000471293">
    <property type="component" value="Unassembled WGS sequence"/>
</dbReference>
<sequence length="85" mass="8773">MPVAEEGVDSVGAFVLSAGGTQQRPEHDTVLGVEKVLNCQGLQLAPDVGQVVTSYGGLLLKELDGVLGQEQDSPVSTAYRSDSAS</sequence>
<dbReference type="RefSeq" id="WP_164346009.1">
    <property type="nucleotide sequence ID" value="NZ_JAAGLQ010000383.1"/>
</dbReference>
<dbReference type="AlphaFoldDB" id="A0A6N9U5W2"/>
<proteinExistence type="predicted"/>
<evidence type="ECO:0000313" key="1">
    <source>
        <dbReference type="EMBL" id="NEA17403.1"/>
    </source>
</evidence>
<protein>
    <submittedName>
        <fullName evidence="1">Uncharacterized protein</fullName>
    </submittedName>
</protein>